<keyword evidence="4 9" id="KW-0472">Membrane</keyword>
<dbReference type="PANTHER" id="PTHR44170:SF52">
    <property type="entry name" value="PROTEIN SAX-3"/>
    <property type="match status" value="1"/>
</dbReference>
<evidence type="ECO:0000256" key="1">
    <source>
        <dbReference type="ARBA" id="ARBA00004236"/>
    </source>
</evidence>
<proteinExistence type="evidence at transcript level"/>
<dbReference type="SMART" id="SM00060">
    <property type="entry name" value="FN3"/>
    <property type="match status" value="3"/>
</dbReference>
<name>A0A2P2I3Y8_9CRUS</name>
<comment type="subcellular location">
    <subcellularLocation>
        <location evidence="1">Cell membrane</location>
    </subcellularLocation>
</comment>
<dbReference type="Pfam" id="PF13927">
    <property type="entry name" value="Ig_3"/>
    <property type="match status" value="1"/>
</dbReference>
<dbReference type="SUPFAM" id="SSF49265">
    <property type="entry name" value="Fibronectin type III"/>
    <property type="match status" value="2"/>
</dbReference>
<keyword evidence="9" id="KW-0812">Transmembrane</keyword>
<dbReference type="SMART" id="SM00408">
    <property type="entry name" value="IGc2"/>
    <property type="match status" value="5"/>
</dbReference>
<accession>A0A2P2I3Y8</accession>
<feature type="domain" description="Ig-like" evidence="10">
    <location>
        <begin position="363"/>
        <end position="456"/>
    </location>
</feature>
<feature type="region of interest" description="Disordered" evidence="8">
    <location>
        <begin position="1112"/>
        <end position="1199"/>
    </location>
</feature>
<feature type="domain" description="Ig-like" evidence="10">
    <location>
        <begin position="82"/>
        <end position="175"/>
    </location>
</feature>
<keyword evidence="6" id="KW-0325">Glycoprotein</keyword>
<dbReference type="SMART" id="SM00409">
    <property type="entry name" value="IG"/>
    <property type="match status" value="5"/>
</dbReference>
<protein>
    <submittedName>
        <fullName evidence="12">Roundabout homolog 1-like</fullName>
    </submittedName>
</protein>
<dbReference type="FunFam" id="2.60.40.10:FF:000005">
    <property type="entry name" value="Neuronal cell adhesion molecule"/>
    <property type="match status" value="1"/>
</dbReference>
<dbReference type="Pfam" id="PF00041">
    <property type="entry name" value="fn3"/>
    <property type="match status" value="2"/>
</dbReference>
<feature type="compositionally biased region" description="Basic and acidic residues" evidence="8">
    <location>
        <begin position="1115"/>
        <end position="1125"/>
    </location>
</feature>
<keyword evidence="2" id="KW-1003">Cell membrane</keyword>
<dbReference type="Pfam" id="PF07679">
    <property type="entry name" value="I-set"/>
    <property type="match status" value="4"/>
</dbReference>
<feature type="transmembrane region" description="Helical" evidence="9">
    <location>
        <begin position="909"/>
        <end position="930"/>
    </location>
</feature>
<dbReference type="GO" id="GO:0005886">
    <property type="term" value="C:plasma membrane"/>
    <property type="evidence" value="ECO:0007669"/>
    <property type="project" value="UniProtKB-SubCell"/>
</dbReference>
<evidence type="ECO:0000256" key="8">
    <source>
        <dbReference type="SAM" id="MobiDB-lite"/>
    </source>
</evidence>
<evidence type="ECO:0000256" key="6">
    <source>
        <dbReference type="ARBA" id="ARBA00023180"/>
    </source>
</evidence>
<reference evidence="12" key="1">
    <citation type="journal article" date="2018" name="Biosci. Biotechnol. Biochem.">
        <title>Polysaccharide hydrolase of the hadal zone amphipods Hirondellea gigas.</title>
        <authorList>
            <person name="Kobayashi H."/>
            <person name="Nagahama T."/>
            <person name="Arai W."/>
            <person name="Sasagawa Y."/>
            <person name="Umeda M."/>
            <person name="Hayashi T."/>
            <person name="Nikaido I."/>
            <person name="Watanabe H."/>
            <person name="Oguri K."/>
            <person name="Kitazato H."/>
            <person name="Fujioka K."/>
            <person name="Kido Y."/>
            <person name="Takami H."/>
        </authorList>
    </citation>
    <scope>NUCLEOTIDE SEQUENCE</scope>
    <source>
        <tissue evidence="12">Whole body</tissue>
    </source>
</reference>
<evidence type="ECO:0000256" key="2">
    <source>
        <dbReference type="ARBA" id="ARBA00022475"/>
    </source>
</evidence>
<evidence type="ECO:0000256" key="7">
    <source>
        <dbReference type="ARBA" id="ARBA00023319"/>
    </source>
</evidence>
<keyword evidence="7" id="KW-0393">Immunoglobulin domain</keyword>
<keyword evidence="9" id="KW-1133">Transmembrane helix</keyword>
<dbReference type="PANTHER" id="PTHR44170">
    <property type="entry name" value="PROTEIN SIDEKICK"/>
    <property type="match status" value="1"/>
</dbReference>
<dbReference type="GO" id="GO:0030424">
    <property type="term" value="C:axon"/>
    <property type="evidence" value="ECO:0007669"/>
    <property type="project" value="TreeGrafter"/>
</dbReference>
<feature type="domain" description="Ig-like" evidence="10">
    <location>
        <begin position="463"/>
        <end position="557"/>
    </location>
</feature>
<dbReference type="PROSITE" id="PS50853">
    <property type="entry name" value="FN3"/>
    <property type="match status" value="3"/>
</dbReference>
<evidence type="ECO:0000256" key="9">
    <source>
        <dbReference type="SAM" id="Phobius"/>
    </source>
</evidence>
<evidence type="ECO:0000259" key="10">
    <source>
        <dbReference type="PROSITE" id="PS50835"/>
    </source>
</evidence>
<dbReference type="PROSITE" id="PS50835">
    <property type="entry name" value="IG_LIKE"/>
    <property type="match status" value="5"/>
</dbReference>
<feature type="domain" description="Ig-like" evidence="10">
    <location>
        <begin position="181"/>
        <end position="269"/>
    </location>
</feature>
<feature type="domain" description="Fibronectin type-III" evidence="11">
    <location>
        <begin position="690"/>
        <end position="790"/>
    </location>
</feature>
<sequence>MRMVHAAPSMQQHGAATPWITKCAARGCSRKMQQQQHGAATMWIMKCASRSSSTAMLLIVLLLQFCVLPAAEAAARINEGPPEITEQPESGVVRRNDPYTLNCAAPNSSKIKWYHDGELVKDANSDPNSHRIVLSNGSLFLLRVATGKKINDAGVYWCVAFNSAGATRSRNATIQVASIGDDFLESPHSVVNVIAGEVLILPCRPPKGTPEPKLLWLRNGESMRNNSRVYTTFNGDLRFRSTKAEDSATYECQASNAAGTKTSAPSEITVMDPPRFVIAPKNRTVTTGTTLLLPCLVSGFPTPKVDWLRLDGKIPLGRATLSSEHTLQLSQVAASDSGHYACVAESEAGSIRTEVYIVVLALPFFKERPNDQVLEVGTSRRLPCSLDGDPAPILMWRLPGDDPTDILLPDRGNGRQRVHKDGSLIMENLQLSDSGLYTCMGTNSGGGVSARSRILTVEAFPPPVVGIAPQDQIVTSGDTVSLPCEPVSEAAESSVTWWYRPAAHLAEHEITADSGNGIVLSGNLALIIRNASRANSGIYTCKVTAETGSAEATAVVRYEENSIFKNNLEKILPAPPSKPRVRVINDTTVRLSWQPNSSQIGKNNRATYMIEFWRHGWTEWRIAASYVETEYAIISELSPNYTYTFLVRGVTGSGQSFPSPWSNPVRLEVLTNNILYPRNRWRIDRRLDKPTIALISATASSSRSVLLTWQGLGEESQEDGVLVYGISYETSEEGTRKPTAVRVATVLGSSSSHLVRGLEPYTHYTFFLVPFWRNLEGTPTNSLSLTTPEDIPSVAPQSVVLSKRSSSEALVKWDEVDSADIPGRLLGYVVVASCNGTVTDYNISTPWLELGNLLPGCILTARVAARTNIGIGPFSAPVLLQMSAGVSRMDQNANSAVEQDLLEPPHNMWLLYLLVPLLLCLIIIGLILYFRGYVKCQKSPDRHSHTDKCSDHSVCSSHCHVNMYGEHHKTWSATDTPRLQPNTCLLRHNHYVNDYAEPNNIIGSDVSHVEAYTTTALMAHHEMAVPGQWTAFLPPPPPSCPPPPIGQYSGSDGSATSSTHSSNDSYNRGFQNRQPRRLEQCAEAAHLYSSGSCGGYKRPCDEASEHTYEAYNQRPPHDTYADAHNRSGCPDSHHSQHYSPPSSNASSHRGRALAESLPSPKADLAENIPLRKSPNDDVFPTFSSLHAAPTGVHRSDQRL</sequence>
<evidence type="ECO:0000256" key="4">
    <source>
        <dbReference type="ARBA" id="ARBA00023136"/>
    </source>
</evidence>
<evidence type="ECO:0000313" key="12">
    <source>
        <dbReference type="EMBL" id="LAB68590.1"/>
    </source>
</evidence>
<organism evidence="12">
    <name type="scientific">Hirondellea gigas</name>
    <dbReference type="NCBI Taxonomy" id="1518452"/>
    <lineage>
        <taxon>Eukaryota</taxon>
        <taxon>Metazoa</taxon>
        <taxon>Ecdysozoa</taxon>
        <taxon>Arthropoda</taxon>
        <taxon>Crustacea</taxon>
        <taxon>Multicrustacea</taxon>
        <taxon>Malacostraca</taxon>
        <taxon>Eumalacostraca</taxon>
        <taxon>Peracarida</taxon>
        <taxon>Amphipoda</taxon>
        <taxon>Amphilochidea</taxon>
        <taxon>Lysianassida</taxon>
        <taxon>Lysianassidira</taxon>
        <taxon>Lysianassoidea</taxon>
        <taxon>Lysianassidae</taxon>
        <taxon>Hirondellea</taxon>
    </lineage>
</organism>
<dbReference type="InterPro" id="IPR003599">
    <property type="entry name" value="Ig_sub"/>
</dbReference>
<feature type="domain" description="Fibronectin type-III" evidence="11">
    <location>
        <begin position="795"/>
        <end position="885"/>
    </location>
</feature>
<evidence type="ECO:0000259" key="11">
    <source>
        <dbReference type="PROSITE" id="PS50853"/>
    </source>
</evidence>
<dbReference type="GO" id="GO:0098609">
    <property type="term" value="P:cell-cell adhesion"/>
    <property type="evidence" value="ECO:0007669"/>
    <property type="project" value="TreeGrafter"/>
</dbReference>
<dbReference type="InterPro" id="IPR013783">
    <property type="entry name" value="Ig-like_fold"/>
</dbReference>
<dbReference type="CDD" id="cd00063">
    <property type="entry name" value="FN3"/>
    <property type="match status" value="3"/>
</dbReference>
<feature type="compositionally biased region" description="Pro residues" evidence="8">
    <location>
        <begin position="1034"/>
        <end position="1045"/>
    </location>
</feature>
<feature type="region of interest" description="Disordered" evidence="8">
    <location>
        <begin position="1034"/>
        <end position="1073"/>
    </location>
</feature>
<dbReference type="AlphaFoldDB" id="A0A2P2I3Y8"/>
<dbReference type="EMBL" id="IACF01002958">
    <property type="protein sequence ID" value="LAB68590.1"/>
    <property type="molecule type" value="mRNA"/>
</dbReference>
<feature type="domain" description="Ig-like" evidence="10">
    <location>
        <begin position="274"/>
        <end position="358"/>
    </location>
</feature>
<dbReference type="InterPro" id="IPR003961">
    <property type="entry name" value="FN3_dom"/>
</dbReference>
<dbReference type="Gene3D" id="2.60.40.10">
    <property type="entry name" value="Immunoglobulins"/>
    <property type="match status" value="8"/>
</dbReference>
<dbReference type="InterPro" id="IPR007110">
    <property type="entry name" value="Ig-like_dom"/>
</dbReference>
<feature type="domain" description="Fibronectin type-III" evidence="11">
    <location>
        <begin position="575"/>
        <end position="674"/>
    </location>
</feature>
<feature type="compositionally biased region" description="Low complexity" evidence="8">
    <location>
        <begin position="1048"/>
        <end position="1067"/>
    </location>
</feature>
<keyword evidence="5" id="KW-1015">Disulfide bond</keyword>
<evidence type="ECO:0000256" key="3">
    <source>
        <dbReference type="ARBA" id="ARBA00022737"/>
    </source>
</evidence>
<dbReference type="InterPro" id="IPR036179">
    <property type="entry name" value="Ig-like_dom_sf"/>
</dbReference>
<dbReference type="InterPro" id="IPR003598">
    <property type="entry name" value="Ig_sub2"/>
</dbReference>
<dbReference type="InterPro" id="IPR036116">
    <property type="entry name" value="FN3_sf"/>
</dbReference>
<keyword evidence="3" id="KW-0677">Repeat</keyword>
<evidence type="ECO:0000256" key="5">
    <source>
        <dbReference type="ARBA" id="ARBA00023157"/>
    </source>
</evidence>
<dbReference type="GO" id="GO:0007411">
    <property type="term" value="P:axon guidance"/>
    <property type="evidence" value="ECO:0007669"/>
    <property type="project" value="TreeGrafter"/>
</dbReference>
<dbReference type="InterPro" id="IPR013098">
    <property type="entry name" value="Ig_I-set"/>
</dbReference>
<dbReference type="SUPFAM" id="SSF48726">
    <property type="entry name" value="Immunoglobulin"/>
    <property type="match status" value="5"/>
</dbReference>